<dbReference type="AlphaFoldDB" id="A0A238KUX4"/>
<dbReference type="RefSeq" id="WP_093968188.1">
    <property type="nucleotide sequence ID" value="NZ_FXYE01000002.1"/>
</dbReference>
<evidence type="ECO:0000313" key="2">
    <source>
        <dbReference type="Proteomes" id="UP000202922"/>
    </source>
</evidence>
<reference evidence="2" key="1">
    <citation type="submission" date="2017-05" db="EMBL/GenBank/DDBJ databases">
        <authorList>
            <person name="Rodrigo-Torres L."/>
            <person name="Arahal R. D."/>
            <person name="Lucena T."/>
        </authorList>
    </citation>
    <scope>NUCLEOTIDE SEQUENCE [LARGE SCALE GENOMIC DNA]</scope>
    <source>
        <strain evidence="2">CECT 8621</strain>
    </source>
</reference>
<evidence type="ECO:0000313" key="1">
    <source>
        <dbReference type="EMBL" id="SMX46507.1"/>
    </source>
</evidence>
<sequence length="87" mass="9208">MPNDSFKDFATSLYSPAERIEEIIPDDLTDLAHVTRALNVSVAGTVRVITAGGDESDVFIAAGVPFPLRVTRVLATGTSATGIRGLY</sequence>
<name>A0A238KUX4_9RHOB</name>
<accession>A0A238KUX4</accession>
<proteinExistence type="predicted"/>
<dbReference type="EMBL" id="FXYE01000002">
    <property type="protein sequence ID" value="SMX46507.1"/>
    <property type="molecule type" value="Genomic_DNA"/>
</dbReference>
<dbReference type="Proteomes" id="UP000202922">
    <property type="component" value="Unassembled WGS sequence"/>
</dbReference>
<dbReference type="OrthoDB" id="7916272at2"/>
<organism evidence="1 2">
    <name type="scientific">Actibacterium lipolyticum</name>
    <dbReference type="NCBI Taxonomy" id="1524263"/>
    <lineage>
        <taxon>Bacteria</taxon>
        <taxon>Pseudomonadati</taxon>
        <taxon>Pseudomonadota</taxon>
        <taxon>Alphaproteobacteria</taxon>
        <taxon>Rhodobacterales</taxon>
        <taxon>Roseobacteraceae</taxon>
        <taxon>Actibacterium</taxon>
    </lineage>
</organism>
<gene>
    <name evidence="1" type="ORF">COL8621_03140</name>
</gene>
<protein>
    <submittedName>
        <fullName evidence="1">Uncharacterized protein</fullName>
    </submittedName>
</protein>
<keyword evidence="2" id="KW-1185">Reference proteome</keyword>